<dbReference type="EMBL" id="OOIL02006793">
    <property type="protein sequence ID" value="VFR02161.1"/>
    <property type="molecule type" value="Genomic_DNA"/>
</dbReference>
<evidence type="ECO:0000313" key="3">
    <source>
        <dbReference type="Proteomes" id="UP000595140"/>
    </source>
</evidence>
<feature type="region of interest" description="Disordered" evidence="1">
    <location>
        <begin position="151"/>
        <end position="207"/>
    </location>
</feature>
<feature type="compositionally biased region" description="Gly residues" evidence="1">
    <location>
        <begin position="160"/>
        <end position="193"/>
    </location>
</feature>
<name>A0A484NLX4_9ASTE</name>
<accession>A0A484NLX4</accession>
<proteinExistence type="predicted"/>
<reference evidence="2 3" key="1">
    <citation type="submission" date="2018-04" db="EMBL/GenBank/DDBJ databases">
        <authorList>
            <person name="Vogel A."/>
        </authorList>
    </citation>
    <scope>NUCLEOTIDE SEQUENCE [LARGE SCALE GENOMIC DNA]</scope>
</reference>
<gene>
    <name evidence="2" type="ORF">CCAM_LOCUS43936</name>
</gene>
<evidence type="ECO:0008006" key="4">
    <source>
        <dbReference type="Google" id="ProtNLM"/>
    </source>
</evidence>
<dbReference type="Proteomes" id="UP000595140">
    <property type="component" value="Unassembled WGS sequence"/>
</dbReference>
<dbReference type="OrthoDB" id="1748682at2759"/>
<evidence type="ECO:0000313" key="2">
    <source>
        <dbReference type="EMBL" id="VFR02161.1"/>
    </source>
</evidence>
<keyword evidence="3" id="KW-1185">Reference proteome</keyword>
<dbReference type="PANTHER" id="PTHR34222:SF28">
    <property type="entry name" value="CCHC-TYPE DOMAIN-CONTAINING PROTEIN"/>
    <property type="match status" value="1"/>
</dbReference>
<organism evidence="2 3">
    <name type="scientific">Cuscuta campestris</name>
    <dbReference type="NCBI Taxonomy" id="132261"/>
    <lineage>
        <taxon>Eukaryota</taxon>
        <taxon>Viridiplantae</taxon>
        <taxon>Streptophyta</taxon>
        <taxon>Embryophyta</taxon>
        <taxon>Tracheophyta</taxon>
        <taxon>Spermatophyta</taxon>
        <taxon>Magnoliopsida</taxon>
        <taxon>eudicotyledons</taxon>
        <taxon>Gunneridae</taxon>
        <taxon>Pentapetalae</taxon>
        <taxon>asterids</taxon>
        <taxon>lamiids</taxon>
        <taxon>Solanales</taxon>
        <taxon>Convolvulaceae</taxon>
        <taxon>Cuscuteae</taxon>
        <taxon>Cuscuta</taxon>
        <taxon>Cuscuta subgen. Grammica</taxon>
        <taxon>Cuscuta sect. Cleistogrammica</taxon>
    </lineage>
</organism>
<dbReference type="PANTHER" id="PTHR34222">
    <property type="entry name" value="GAG_PRE-INTEGRS DOMAIN-CONTAINING PROTEIN"/>
    <property type="match status" value="1"/>
</dbReference>
<protein>
    <recommendedName>
        <fullName evidence="4">CCHC-type domain-containing protein</fullName>
    </recommendedName>
</protein>
<evidence type="ECO:0000256" key="1">
    <source>
        <dbReference type="SAM" id="MobiDB-lite"/>
    </source>
</evidence>
<sequence length="317" mass="33717">MAEVEENLVGKLFDEEEKIPTKGSSYELKNADTPGLIITQVKLNALAIQRDKEKVHQFLMGLDNEGYGSLRSNIIATEPLPPLNRVYSTIIQQEGVLKTTQEEERNPVGFVVTSKFDRDATKDLKCKHCGLSGHEKSGCFQLVGYPEWWGDRPRVLNPGRGNGRGNNTGGRRGGRGGNAGRANRGGAGGGPAGGPAAHTAQANATDGGRALHQPNLPSLTTNQWNTLMGLLNKKDSGMESKFSGMTNTSWIIDSGASQYMTDLSLAAMVAAAMVATTMVGGGDGEDASVGYVGDGESGAIMVEGDGGDGRRMDWWWS</sequence>
<dbReference type="AlphaFoldDB" id="A0A484NLX4"/>